<reference evidence="3 4" key="1">
    <citation type="submission" date="2016-09" db="EMBL/GenBank/DDBJ databases">
        <authorList>
            <person name="Capua I."/>
            <person name="De Benedictis P."/>
            <person name="Joannis T."/>
            <person name="Lombin L.H."/>
            <person name="Cattoli G."/>
        </authorList>
    </citation>
    <scope>NUCLEOTIDE SEQUENCE [LARGE SCALE GENOMIC DNA]</scope>
    <source>
        <strain evidence="3 4">NRS-1</strain>
    </source>
</reference>
<gene>
    <name evidence="3" type="ORF">BHF72_1978</name>
</gene>
<comment type="caution">
    <text evidence="3">The sequence shown here is derived from an EMBL/GenBank/DDBJ whole genome shotgun (WGS) entry which is preliminary data.</text>
</comment>
<evidence type="ECO:0000313" key="3">
    <source>
        <dbReference type="EMBL" id="OEL11577.1"/>
    </source>
</evidence>
<evidence type="ECO:0000256" key="1">
    <source>
        <dbReference type="SAM" id="Phobius"/>
    </source>
</evidence>
<keyword evidence="2" id="KW-0732">Signal</keyword>
<name>A0A1E5UFJ5_9FLAO</name>
<protein>
    <submittedName>
        <fullName evidence="3">Putative membrane protein</fullName>
    </submittedName>
</protein>
<accession>A0A1E5UFJ5</accession>
<feature type="signal peptide" evidence="2">
    <location>
        <begin position="1"/>
        <end position="23"/>
    </location>
</feature>
<feature type="transmembrane region" description="Helical" evidence="1">
    <location>
        <begin position="47"/>
        <end position="64"/>
    </location>
</feature>
<sequence>MRSTMKKLFISFSFFLGTMLALAQVVPPPPPQPESGDIGGPATPIDNYIVVLLLVAIFVIAYAHRKLKMNNI</sequence>
<keyword evidence="4" id="KW-1185">Reference proteome</keyword>
<organism evidence="3 4">
    <name type="scientific">Cloacibacterium normanense</name>
    <dbReference type="NCBI Taxonomy" id="237258"/>
    <lineage>
        <taxon>Bacteria</taxon>
        <taxon>Pseudomonadati</taxon>
        <taxon>Bacteroidota</taxon>
        <taxon>Flavobacteriia</taxon>
        <taxon>Flavobacteriales</taxon>
        <taxon>Weeksellaceae</taxon>
    </lineage>
</organism>
<keyword evidence="1" id="KW-0472">Membrane</keyword>
<proteinExistence type="predicted"/>
<dbReference type="STRING" id="237258.SAMN04489756_11526"/>
<dbReference type="AlphaFoldDB" id="A0A1E5UFJ5"/>
<keyword evidence="1" id="KW-0812">Transmembrane</keyword>
<dbReference type="EMBL" id="MKGI01000031">
    <property type="protein sequence ID" value="OEL11577.1"/>
    <property type="molecule type" value="Genomic_DNA"/>
</dbReference>
<evidence type="ECO:0000313" key="4">
    <source>
        <dbReference type="Proteomes" id="UP000095601"/>
    </source>
</evidence>
<evidence type="ECO:0000256" key="2">
    <source>
        <dbReference type="SAM" id="SignalP"/>
    </source>
</evidence>
<dbReference type="Proteomes" id="UP000095601">
    <property type="component" value="Unassembled WGS sequence"/>
</dbReference>
<feature type="chain" id="PRO_5009186928" evidence="2">
    <location>
        <begin position="24"/>
        <end position="72"/>
    </location>
</feature>
<keyword evidence="1" id="KW-1133">Transmembrane helix</keyword>